<dbReference type="KEGG" id="schi:SCHIN_v1c00300"/>
<dbReference type="CDD" id="cd10027">
    <property type="entry name" value="UDG-F1-like"/>
    <property type="match status" value="1"/>
</dbReference>
<dbReference type="NCBIfam" id="NF003592">
    <property type="entry name" value="PRK05254.1-5"/>
    <property type="match status" value="1"/>
</dbReference>
<dbReference type="SMART" id="SM00987">
    <property type="entry name" value="UreE_C"/>
    <property type="match status" value="1"/>
</dbReference>
<sequence>MKSFLDNFKQGWKTLFISENIDKEVESILANIDSWENIFPERKNVFRIFEEIEPEQVKVVIIGQDPYHTPNMADGLAFSVSSNNKTPASLRNIFKELERDLGIKHYENTNLMGWLKQGVLLINSSLTVEKAKPGSHSKLGWERVVEKALNNLNLVNKNIIYCLWGNHAKNLYNKLNVKGKDVIFSSHPSPFSYKKGFENSKPFSKINEKLVENNSKPINWDL</sequence>
<comment type="function">
    <text evidence="2 8 10">Excises uracil residues from the DNA which can arise as a result of misincorporation of dUMP residues by DNA polymerase or due to deamination of cytosine.</text>
</comment>
<dbReference type="Proteomes" id="UP000323144">
    <property type="component" value="Chromosome"/>
</dbReference>
<evidence type="ECO:0000256" key="7">
    <source>
        <dbReference type="ARBA" id="ARBA00023204"/>
    </source>
</evidence>
<dbReference type="EMBL" id="CP043026">
    <property type="protein sequence ID" value="QEH61228.1"/>
    <property type="molecule type" value="Genomic_DNA"/>
</dbReference>
<dbReference type="PANTHER" id="PTHR11264">
    <property type="entry name" value="URACIL-DNA GLYCOSYLASE"/>
    <property type="match status" value="1"/>
</dbReference>
<keyword evidence="5 8" id="KW-0227">DNA damage</keyword>
<dbReference type="AlphaFoldDB" id="A0A5B9Y2D6"/>
<evidence type="ECO:0000256" key="6">
    <source>
        <dbReference type="ARBA" id="ARBA00022801"/>
    </source>
</evidence>
<dbReference type="HAMAP" id="MF_00148">
    <property type="entry name" value="UDG"/>
    <property type="match status" value="1"/>
</dbReference>
<dbReference type="SMART" id="SM00986">
    <property type="entry name" value="UDG"/>
    <property type="match status" value="1"/>
</dbReference>
<evidence type="ECO:0000256" key="10">
    <source>
        <dbReference type="RuleBase" id="RU003780"/>
    </source>
</evidence>
<dbReference type="PROSITE" id="PS00130">
    <property type="entry name" value="U_DNA_GLYCOSYLASE"/>
    <property type="match status" value="1"/>
</dbReference>
<dbReference type="GO" id="GO:0004844">
    <property type="term" value="F:uracil DNA N-glycosylase activity"/>
    <property type="evidence" value="ECO:0007669"/>
    <property type="project" value="UniProtKB-UniRule"/>
</dbReference>
<dbReference type="GO" id="GO:0005737">
    <property type="term" value="C:cytoplasm"/>
    <property type="evidence" value="ECO:0007669"/>
    <property type="project" value="UniProtKB-SubCell"/>
</dbReference>
<protein>
    <recommendedName>
        <fullName evidence="4 8">Uracil-DNA glycosylase</fullName>
        <shortName evidence="8">UDG</shortName>
        <ecNumber evidence="4 8">3.2.2.27</ecNumber>
    </recommendedName>
</protein>
<dbReference type="Pfam" id="PF03167">
    <property type="entry name" value="UDG"/>
    <property type="match status" value="1"/>
</dbReference>
<dbReference type="PANTHER" id="PTHR11264:SF0">
    <property type="entry name" value="URACIL-DNA GLYCOSYLASE"/>
    <property type="match status" value="1"/>
</dbReference>
<dbReference type="RefSeq" id="WP_166507624.1">
    <property type="nucleotide sequence ID" value="NZ_CP043026.1"/>
</dbReference>
<accession>A0A5B9Y2D6</accession>
<evidence type="ECO:0000256" key="1">
    <source>
        <dbReference type="ARBA" id="ARBA00001400"/>
    </source>
</evidence>
<comment type="similarity">
    <text evidence="3 8 10">Belongs to the uracil-DNA glycosylase (UDG) superfamily. UNG family.</text>
</comment>
<dbReference type="GO" id="GO:0097510">
    <property type="term" value="P:base-excision repair, AP site formation via deaminated base removal"/>
    <property type="evidence" value="ECO:0007669"/>
    <property type="project" value="TreeGrafter"/>
</dbReference>
<name>A0A5B9Y2D6_9MOLU</name>
<reference evidence="12 13" key="1">
    <citation type="submission" date="2019-08" db="EMBL/GenBank/DDBJ databases">
        <title>Complete genome sequence of Spiroplasma chinense CCH (DSM 19755).</title>
        <authorList>
            <person name="Shen H.-Y."/>
            <person name="Lin Y.-C."/>
            <person name="Chou L."/>
            <person name="Kuo C.-H."/>
        </authorList>
    </citation>
    <scope>NUCLEOTIDE SEQUENCE [LARGE SCALE GENOMIC DNA]</scope>
    <source>
        <strain evidence="12 13">CCH</strain>
    </source>
</reference>
<proteinExistence type="inferred from homology"/>
<evidence type="ECO:0000256" key="8">
    <source>
        <dbReference type="HAMAP-Rule" id="MF_00148"/>
    </source>
</evidence>
<evidence type="ECO:0000259" key="11">
    <source>
        <dbReference type="SMART" id="SM00986"/>
    </source>
</evidence>
<dbReference type="InterPro" id="IPR036895">
    <property type="entry name" value="Uracil-DNA_glycosylase-like_sf"/>
</dbReference>
<dbReference type="NCBIfam" id="NF003588">
    <property type="entry name" value="PRK05254.1-1"/>
    <property type="match status" value="1"/>
</dbReference>
<evidence type="ECO:0000256" key="9">
    <source>
        <dbReference type="PROSITE-ProRule" id="PRU10072"/>
    </source>
</evidence>
<evidence type="ECO:0000256" key="5">
    <source>
        <dbReference type="ARBA" id="ARBA00022763"/>
    </source>
</evidence>
<feature type="active site" description="Proton acceptor" evidence="8 9">
    <location>
        <position position="65"/>
    </location>
</feature>
<evidence type="ECO:0000256" key="2">
    <source>
        <dbReference type="ARBA" id="ARBA00002631"/>
    </source>
</evidence>
<keyword evidence="6 8" id="KW-0378">Hydrolase</keyword>
<comment type="subcellular location">
    <subcellularLocation>
        <location evidence="8">Cytoplasm</location>
    </subcellularLocation>
</comment>
<comment type="catalytic activity">
    <reaction evidence="1 8 10">
        <text>Hydrolyzes single-stranded DNA or mismatched double-stranded DNA and polynucleotides, releasing free uracil.</text>
        <dbReference type="EC" id="3.2.2.27"/>
    </reaction>
</comment>
<evidence type="ECO:0000256" key="3">
    <source>
        <dbReference type="ARBA" id="ARBA00008184"/>
    </source>
</evidence>
<dbReference type="EC" id="3.2.2.27" evidence="4 8"/>
<dbReference type="InterPro" id="IPR002043">
    <property type="entry name" value="UDG_fam1"/>
</dbReference>
<feature type="domain" description="Uracil-DNA glycosylase-like" evidence="11">
    <location>
        <begin position="49"/>
        <end position="210"/>
    </location>
</feature>
<organism evidence="12 13">
    <name type="scientific">Spiroplasma chinense</name>
    <dbReference type="NCBI Taxonomy" id="216932"/>
    <lineage>
        <taxon>Bacteria</taxon>
        <taxon>Bacillati</taxon>
        <taxon>Mycoplasmatota</taxon>
        <taxon>Mollicutes</taxon>
        <taxon>Entomoplasmatales</taxon>
        <taxon>Spiroplasmataceae</taxon>
        <taxon>Spiroplasma</taxon>
    </lineage>
</organism>
<keyword evidence="13" id="KW-1185">Reference proteome</keyword>
<evidence type="ECO:0000313" key="12">
    <source>
        <dbReference type="EMBL" id="QEH61228.1"/>
    </source>
</evidence>
<dbReference type="InterPro" id="IPR018085">
    <property type="entry name" value="Ura-DNA_Glyclase_AS"/>
</dbReference>
<evidence type="ECO:0000256" key="4">
    <source>
        <dbReference type="ARBA" id="ARBA00012030"/>
    </source>
</evidence>
<keyword evidence="7 8" id="KW-0234">DNA repair</keyword>
<dbReference type="Gene3D" id="3.40.470.10">
    <property type="entry name" value="Uracil-DNA glycosylase-like domain"/>
    <property type="match status" value="1"/>
</dbReference>
<gene>
    <name evidence="8 12" type="primary">ung</name>
    <name evidence="12" type="ORF">SCHIN_v1c00300</name>
</gene>
<dbReference type="NCBIfam" id="TIGR00628">
    <property type="entry name" value="ung"/>
    <property type="match status" value="1"/>
</dbReference>
<keyword evidence="8" id="KW-0963">Cytoplasm</keyword>
<dbReference type="SUPFAM" id="SSF52141">
    <property type="entry name" value="Uracil-DNA glycosylase-like"/>
    <property type="match status" value="1"/>
</dbReference>
<evidence type="ECO:0000313" key="13">
    <source>
        <dbReference type="Proteomes" id="UP000323144"/>
    </source>
</evidence>
<dbReference type="InterPro" id="IPR005122">
    <property type="entry name" value="Uracil-DNA_glycosylase-like"/>
</dbReference>